<protein>
    <submittedName>
        <fullName evidence="8">Two component transcriptional regulator, winged helix family protein</fullName>
    </submittedName>
</protein>
<dbReference type="InterPro" id="IPR036388">
    <property type="entry name" value="WH-like_DNA-bd_sf"/>
</dbReference>
<dbReference type="AlphaFoldDB" id="K2QCB7"/>
<dbReference type="InterPro" id="IPR001867">
    <property type="entry name" value="OmpR/PhoB-type_DNA-bd"/>
</dbReference>
<dbReference type="Gene3D" id="3.40.50.2300">
    <property type="match status" value="1"/>
</dbReference>
<evidence type="ECO:0000259" key="6">
    <source>
        <dbReference type="PROSITE" id="PS50110"/>
    </source>
</evidence>
<dbReference type="PROSITE" id="PS51755">
    <property type="entry name" value="OMPR_PHOB"/>
    <property type="match status" value="1"/>
</dbReference>
<dbReference type="CDD" id="cd00383">
    <property type="entry name" value="trans_reg_C"/>
    <property type="match status" value="1"/>
</dbReference>
<dbReference type="PATRIC" id="fig|1156935.5.peg.50"/>
<evidence type="ECO:0000256" key="2">
    <source>
        <dbReference type="ARBA" id="ARBA00023012"/>
    </source>
</evidence>
<keyword evidence="3 5" id="KW-0238">DNA-binding</keyword>
<accession>K2QCB7</accession>
<dbReference type="GO" id="GO:0032993">
    <property type="term" value="C:protein-DNA complex"/>
    <property type="evidence" value="ECO:0007669"/>
    <property type="project" value="TreeGrafter"/>
</dbReference>
<keyword evidence="9" id="KW-1185">Reference proteome</keyword>
<feature type="DNA-binding region" description="OmpR/PhoB-type" evidence="5">
    <location>
        <begin position="136"/>
        <end position="234"/>
    </location>
</feature>
<dbReference type="Gene3D" id="1.10.10.10">
    <property type="entry name" value="Winged helix-like DNA-binding domain superfamily/Winged helix DNA-binding domain"/>
    <property type="match status" value="1"/>
</dbReference>
<keyword evidence="1 4" id="KW-0597">Phosphoprotein</keyword>
<evidence type="ECO:0000313" key="8">
    <source>
        <dbReference type="EMBL" id="EKF61589.1"/>
    </source>
</evidence>
<feature type="domain" description="Response regulatory" evidence="6">
    <location>
        <begin position="14"/>
        <end position="128"/>
    </location>
</feature>
<dbReference type="InterPro" id="IPR001789">
    <property type="entry name" value="Sig_transdc_resp-reg_receiver"/>
</dbReference>
<keyword evidence="2" id="KW-0902">Two-component regulatory system</keyword>
<evidence type="ECO:0000256" key="1">
    <source>
        <dbReference type="ARBA" id="ARBA00022553"/>
    </source>
</evidence>
<dbReference type="STRING" id="1156935.QWE_00255"/>
<dbReference type="InterPro" id="IPR039420">
    <property type="entry name" value="WalR-like"/>
</dbReference>
<organism evidence="8 9">
    <name type="scientific">Agrobacterium albertimagni AOL15</name>
    <dbReference type="NCBI Taxonomy" id="1156935"/>
    <lineage>
        <taxon>Bacteria</taxon>
        <taxon>Pseudomonadati</taxon>
        <taxon>Pseudomonadota</taxon>
        <taxon>Alphaproteobacteria</taxon>
        <taxon>Hyphomicrobiales</taxon>
        <taxon>Rhizobiaceae</taxon>
        <taxon>Rhizobium/Agrobacterium group</taxon>
        <taxon>Agrobacterium</taxon>
    </lineage>
</organism>
<evidence type="ECO:0000259" key="7">
    <source>
        <dbReference type="PROSITE" id="PS51755"/>
    </source>
</evidence>
<evidence type="ECO:0000256" key="5">
    <source>
        <dbReference type="PROSITE-ProRule" id="PRU01091"/>
    </source>
</evidence>
<evidence type="ECO:0000256" key="3">
    <source>
        <dbReference type="ARBA" id="ARBA00023125"/>
    </source>
</evidence>
<name>K2QCB7_9HYPH</name>
<dbReference type="SUPFAM" id="SSF52172">
    <property type="entry name" value="CheY-like"/>
    <property type="match status" value="1"/>
</dbReference>
<feature type="modified residue" description="4-aspartylphosphate" evidence="4">
    <location>
        <position position="63"/>
    </location>
</feature>
<sequence length="242" mass="26460">MQERNGAALHDAPLVVIGSAAGELAVFLRHLLESDGLTVELATTKDSALSKIVEQQAVLALIDCDLEGALSLCRSVRETRASPDCRIVGLIGQDLSSSYPDFLSAGMDDALMRPAEPRAILDAVRRQTRQSNLGNEPVIVHRDVEIDLRARRVWRGGREVSLTRIEFELLVTLAKDPMSVHSRQALIAGAWPRGIYVEPRTVTIHIGRLRRRLMTGGAKDLIRTVRGSGYALDAGEPEGPKE</sequence>
<dbReference type="PANTHER" id="PTHR48111">
    <property type="entry name" value="REGULATOR OF RPOS"/>
    <property type="match status" value="1"/>
</dbReference>
<reference evidence="8 9" key="1">
    <citation type="journal article" date="2012" name="J. Bacteriol.">
        <title>Draft Genome Sequence of Agrobacterium albertimagni Strain AOL15.</title>
        <authorList>
            <person name="Trimble W.L."/>
            <person name="Phung le T."/>
            <person name="Meyer F."/>
            <person name="Gilbert J.A."/>
            <person name="Silver S."/>
        </authorList>
    </citation>
    <scope>NUCLEOTIDE SEQUENCE [LARGE SCALE GENOMIC DNA]</scope>
    <source>
        <strain evidence="8 9">AOL15</strain>
    </source>
</reference>
<dbReference type="GO" id="GO:0000976">
    <property type="term" value="F:transcription cis-regulatory region binding"/>
    <property type="evidence" value="ECO:0007669"/>
    <property type="project" value="TreeGrafter"/>
</dbReference>
<dbReference type="Pfam" id="PF00486">
    <property type="entry name" value="Trans_reg_C"/>
    <property type="match status" value="1"/>
</dbReference>
<dbReference type="GO" id="GO:0005829">
    <property type="term" value="C:cytosol"/>
    <property type="evidence" value="ECO:0007669"/>
    <property type="project" value="TreeGrafter"/>
</dbReference>
<evidence type="ECO:0000256" key="4">
    <source>
        <dbReference type="PROSITE-ProRule" id="PRU00169"/>
    </source>
</evidence>
<dbReference type="InterPro" id="IPR016032">
    <property type="entry name" value="Sig_transdc_resp-reg_C-effctor"/>
</dbReference>
<dbReference type="Proteomes" id="UP000007123">
    <property type="component" value="Unassembled WGS sequence"/>
</dbReference>
<proteinExistence type="predicted"/>
<dbReference type="GO" id="GO:0006355">
    <property type="term" value="P:regulation of DNA-templated transcription"/>
    <property type="evidence" value="ECO:0007669"/>
    <property type="project" value="InterPro"/>
</dbReference>
<dbReference type="PROSITE" id="PS50110">
    <property type="entry name" value="RESPONSE_REGULATORY"/>
    <property type="match status" value="1"/>
</dbReference>
<comment type="caution">
    <text evidence="8">The sequence shown here is derived from an EMBL/GenBank/DDBJ whole genome shotgun (WGS) entry which is preliminary data.</text>
</comment>
<dbReference type="GO" id="GO:0000156">
    <property type="term" value="F:phosphorelay response regulator activity"/>
    <property type="evidence" value="ECO:0007669"/>
    <property type="project" value="TreeGrafter"/>
</dbReference>
<feature type="domain" description="OmpR/PhoB-type" evidence="7">
    <location>
        <begin position="136"/>
        <end position="234"/>
    </location>
</feature>
<evidence type="ECO:0000313" key="9">
    <source>
        <dbReference type="Proteomes" id="UP000007123"/>
    </source>
</evidence>
<dbReference type="PANTHER" id="PTHR48111:SF40">
    <property type="entry name" value="PHOSPHATE REGULON TRANSCRIPTIONAL REGULATORY PROTEIN PHOB"/>
    <property type="match status" value="1"/>
</dbReference>
<dbReference type="SMART" id="SM00862">
    <property type="entry name" value="Trans_reg_C"/>
    <property type="match status" value="1"/>
</dbReference>
<gene>
    <name evidence="8" type="ORF">QWE_00255</name>
</gene>
<dbReference type="RefSeq" id="WP_006724043.1">
    <property type="nucleotide sequence ID" value="NZ_ALJF01000001.1"/>
</dbReference>
<dbReference type="InterPro" id="IPR011006">
    <property type="entry name" value="CheY-like_superfamily"/>
</dbReference>
<dbReference type="SUPFAM" id="SSF46894">
    <property type="entry name" value="C-terminal effector domain of the bipartite response regulators"/>
    <property type="match status" value="1"/>
</dbReference>
<dbReference type="eggNOG" id="COG0745">
    <property type="taxonomic scope" value="Bacteria"/>
</dbReference>
<dbReference type="EMBL" id="ALJF01000001">
    <property type="protein sequence ID" value="EKF61589.1"/>
    <property type="molecule type" value="Genomic_DNA"/>
</dbReference>